<dbReference type="EMBL" id="GBXM01097108">
    <property type="protein sequence ID" value="JAH11469.1"/>
    <property type="molecule type" value="Transcribed_RNA"/>
</dbReference>
<organism evidence="1">
    <name type="scientific">Anguilla anguilla</name>
    <name type="common">European freshwater eel</name>
    <name type="synonym">Muraena anguilla</name>
    <dbReference type="NCBI Taxonomy" id="7936"/>
    <lineage>
        <taxon>Eukaryota</taxon>
        <taxon>Metazoa</taxon>
        <taxon>Chordata</taxon>
        <taxon>Craniata</taxon>
        <taxon>Vertebrata</taxon>
        <taxon>Euteleostomi</taxon>
        <taxon>Actinopterygii</taxon>
        <taxon>Neopterygii</taxon>
        <taxon>Teleostei</taxon>
        <taxon>Anguilliformes</taxon>
        <taxon>Anguillidae</taxon>
        <taxon>Anguilla</taxon>
    </lineage>
</organism>
<reference evidence="1" key="2">
    <citation type="journal article" date="2015" name="Fish Shellfish Immunol.">
        <title>Early steps in the European eel (Anguilla anguilla)-Vibrio vulnificus interaction in the gills: Role of the RtxA13 toxin.</title>
        <authorList>
            <person name="Callol A."/>
            <person name="Pajuelo D."/>
            <person name="Ebbesson L."/>
            <person name="Teles M."/>
            <person name="MacKenzie S."/>
            <person name="Amaro C."/>
        </authorList>
    </citation>
    <scope>NUCLEOTIDE SEQUENCE</scope>
</reference>
<reference evidence="1" key="1">
    <citation type="submission" date="2014-11" db="EMBL/GenBank/DDBJ databases">
        <authorList>
            <person name="Amaro Gonzalez C."/>
        </authorList>
    </citation>
    <scope>NUCLEOTIDE SEQUENCE</scope>
</reference>
<evidence type="ECO:0000313" key="1">
    <source>
        <dbReference type="EMBL" id="JAH11469.1"/>
    </source>
</evidence>
<name>A0A0E9Q3Z8_ANGAN</name>
<sequence>MCVVFQFDRYVPGFLLLLREHNKTCKNGFIHL</sequence>
<accession>A0A0E9Q3Z8</accession>
<protein>
    <submittedName>
        <fullName evidence="1">Uncharacterized protein</fullName>
    </submittedName>
</protein>
<proteinExistence type="predicted"/>
<dbReference type="AlphaFoldDB" id="A0A0E9Q3Z8"/>